<comment type="similarity">
    <text evidence="13">Belongs to the polysaccharide monooxygenase AA9 family.</text>
</comment>
<dbReference type="PANTHER" id="PTHR33353:SF10">
    <property type="entry name" value="ENDO-BETA-1,4-GLUCANASE D"/>
    <property type="match status" value="1"/>
</dbReference>
<keyword evidence="10" id="KW-1015">Disulfide bond</keyword>
<name>A0A9W8L2N4_9FUNG</name>
<keyword evidence="9" id="KW-0503">Monooxygenase</keyword>
<sequence length="275" mass="30069">MKAGTFICLQLALVAMFSWTASAHTHLRDLKIGTTQYERGVCIRPYNSTTMFSFPSKDPTDKYMRCRTPSVDSKADKQCDIKAGSKVTISWHETELSTSRAINPSHMGPCIVWIAPLESNGEGDVWAKIFEDGYNPKTKKWCIDTVNDNNGTLDITIPSDILAGKYLLRTEIIALHLAAVPFTGGKDGAEYYSNCAELTVSGGGKTVPKGVAIPGVYKVDMPGIVFNTSAPFTSYKIPGPPVYKVGDPSGPTKPDTGAKKPCIKKRRRRQLTEDL</sequence>
<keyword evidence="4" id="KW-0479">Metal-binding</keyword>
<feature type="signal peptide" evidence="17">
    <location>
        <begin position="1"/>
        <end position="23"/>
    </location>
</feature>
<keyword evidence="7" id="KW-0560">Oxidoreductase</keyword>
<evidence type="ECO:0000256" key="14">
    <source>
        <dbReference type="ARBA" id="ARBA00045077"/>
    </source>
</evidence>
<feature type="region of interest" description="Disordered" evidence="16">
    <location>
        <begin position="243"/>
        <end position="275"/>
    </location>
</feature>
<evidence type="ECO:0000256" key="2">
    <source>
        <dbReference type="ARBA" id="ARBA00004613"/>
    </source>
</evidence>
<accession>A0A9W8L2N4</accession>
<evidence type="ECO:0000256" key="3">
    <source>
        <dbReference type="ARBA" id="ARBA00022525"/>
    </source>
</evidence>
<proteinExistence type="inferred from homology"/>
<evidence type="ECO:0000256" key="4">
    <source>
        <dbReference type="ARBA" id="ARBA00022723"/>
    </source>
</evidence>
<evidence type="ECO:0000256" key="16">
    <source>
        <dbReference type="SAM" id="MobiDB-lite"/>
    </source>
</evidence>
<evidence type="ECO:0000256" key="13">
    <source>
        <dbReference type="ARBA" id="ARBA00044502"/>
    </source>
</evidence>
<dbReference type="Gene3D" id="2.70.50.70">
    <property type="match status" value="1"/>
</dbReference>
<dbReference type="InterPro" id="IPR005103">
    <property type="entry name" value="AA9_LPMO"/>
</dbReference>
<evidence type="ECO:0000256" key="1">
    <source>
        <dbReference type="ARBA" id="ARBA00001973"/>
    </source>
</evidence>
<protein>
    <recommendedName>
        <fullName evidence="15">lytic cellulose monooxygenase (C4-dehydrogenating)</fullName>
        <ecNumber evidence="15">1.14.99.56</ecNumber>
    </recommendedName>
</protein>
<evidence type="ECO:0000256" key="12">
    <source>
        <dbReference type="ARBA" id="ARBA00023326"/>
    </source>
</evidence>
<evidence type="ECO:0000256" key="11">
    <source>
        <dbReference type="ARBA" id="ARBA00023277"/>
    </source>
</evidence>
<evidence type="ECO:0000313" key="20">
    <source>
        <dbReference type="Proteomes" id="UP001151516"/>
    </source>
</evidence>
<comment type="subcellular location">
    <subcellularLocation>
        <location evidence="2">Secreted</location>
    </subcellularLocation>
</comment>
<dbReference type="CDD" id="cd21175">
    <property type="entry name" value="LPMO_AA9"/>
    <property type="match status" value="1"/>
</dbReference>
<dbReference type="OrthoDB" id="4849160at2759"/>
<keyword evidence="20" id="KW-1185">Reference proteome</keyword>
<gene>
    <name evidence="19" type="ORF">IWW39_003384</name>
</gene>
<dbReference type="EC" id="1.14.99.56" evidence="15"/>
<organism evidence="19 20">
    <name type="scientific">Coemansia spiralis</name>
    <dbReference type="NCBI Taxonomy" id="417178"/>
    <lineage>
        <taxon>Eukaryota</taxon>
        <taxon>Fungi</taxon>
        <taxon>Fungi incertae sedis</taxon>
        <taxon>Zoopagomycota</taxon>
        <taxon>Kickxellomycotina</taxon>
        <taxon>Kickxellomycetes</taxon>
        <taxon>Kickxellales</taxon>
        <taxon>Kickxellaceae</taxon>
        <taxon>Coemansia</taxon>
    </lineage>
</organism>
<evidence type="ECO:0000256" key="5">
    <source>
        <dbReference type="ARBA" id="ARBA00022729"/>
    </source>
</evidence>
<dbReference type="InterPro" id="IPR049892">
    <property type="entry name" value="AA9"/>
</dbReference>
<keyword evidence="12" id="KW-0624">Polysaccharide degradation</keyword>
<dbReference type="GO" id="GO:0046872">
    <property type="term" value="F:metal ion binding"/>
    <property type="evidence" value="ECO:0007669"/>
    <property type="project" value="UniProtKB-KW"/>
</dbReference>
<dbReference type="Proteomes" id="UP001151516">
    <property type="component" value="Unassembled WGS sequence"/>
</dbReference>
<evidence type="ECO:0000256" key="9">
    <source>
        <dbReference type="ARBA" id="ARBA00023033"/>
    </source>
</evidence>
<dbReference type="Pfam" id="PF03443">
    <property type="entry name" value="AA9"/>
    <property type="match status" value="1"/>
</dbReference>
<keyword evidence="3" id="KW-0964">Secreted</keyword>
<keyword evidence="8" id="KW-0186">Copper</keyword>
<evidence type="ECO:0000256" key="17">
    <source>
        <dbReference type="SAM" id="SignalP"/>
    </source>
</evidence>
<evidence type="ECO:0000256" key="6">
    <source>
        <dbReference type="ARBA" id="ARBA00023001"/>
    </source>
</evidence>
<comment type="caution">
    <text evidence="19">The sequence shown here is derived from an EMBL/GenBank/DDBJ whole genome shotgun (WGS) entry which is preliminary data.</text>
</comment>
<dbReference type="GO" id="GO:0004497">
    <property type="term" value="F:monooxygenase activity"/>
    <property type="evidence" value="ECO:0007669"/>
    <property type="project" value="UniProtKB-KW"/>
</dbReference>
<reference evidence="19" key="1">
    <citation type="submission" date="2022-07" db="EMBL/GenBank/DDBJ databases">
        <title>Phylogenomic reconstructions and comparative analyses of Kickxellomycotina fungi.</title>
        <authorList>
            <person name="Reynolds N.K."/>
            <person name="Stajich J.E."/>
            <person name="Barry K."/>
            <person name="Grigoriev I.V."/>
            <person name="Crous P."/>
            <person name="Smith M.E."/>
        </authorList>
    </citation>
    <scope>NUCLEOTIDE SEQUENCE</scope>
    <source>
        <strain evidence="19">CBS 109367</strain>
    </source>
</reference>
<keyword evidence="5 17" id="KW-0732">Signal</keyword>
<comment type="cofactor">
    <cofactor evidence="1">
        <name>Cu(2+)</name>
        <dbReference type="ChEBI" id="CHEBI:29036"/>
    </cofactor>
</comment>
<evidence type="ECO:0000313" key="19">
    <source>
        <dbReference type="EMBL" id="KAJ2686797.1"/>
    </source>
</evidence>
<keyword evidence="11" id="KW-0119">Carbohydrate metabolism</keyword>
<dbReference type="EMBL" id="JANBTX010000094">
    <property type="protein sequence ID" value="KAJ2686797.1"/>
    <property type="molecule type" value="Genomic_DNA"/>
</dbReference>
<feature type="chain" id="PRO_5040793692" description="lytic cellulose monooxygenase (C4-dehydrogenating)" evidence="17">
    <location>
        <begin position="24"/>
        <end position="275"/>
    </location>
</feature>
<comment type="catalytic activity">
    <reaction evidence="14">
        <text>[(1-&gt;4)-beta-D-glucosyl]n+m + reduced acceptor + O2 = 4-dehydro-beta-D-glucosyl-[(1-&gt;4)-beta-D-glucosyl]n-1 + [(1-&gt;4)-beta-D-glucosyl]m + acceptor + H2O.</text>
        <dbReference type="EC" id="1.14.99.56"/>
    </reaction>
</comment>
<dbReference type="GO" id="GO:0030245">
    <property type="term" value="P:cellulose catabolic process"/>
    <property type="evidence" value="ECO:0007669"/>
    <property type="project" value="UniProtKB-KW"/>
</dbReference>
<evidence type="ECO:0000256" key="8">
    <source>
        <dbReference type="ARBA" id="ARBA00023008"/>
    </source>
</evidence>
<feature type="domain" description="Auxiliary Activity family 9 catalytic" evidence="18">
    <location>
        <begin position="24"/>
        <end position="230"/>
    </location>
</feature>
<evidence type="ECO:0000256" key="15">
    <source>
        <dbReference type="ARBA" id="ARBA00047174"/>
    </source>
</evidence>
<dbReference type="AlphaFoldDB" id="A0A9W8L2N4"/>
<dbReference type="GO" id="GO:0005576">
    <property type="term" value="C:extracellular region"/>
    <property type="evidence" value="ECO:0007669"/>
    <property type="project" value="UniProtKB-SubCell"/>
</dbReference>
<keyword evidence="6" id="KW-0136">Cellulose degradation</keyword>
<evidence type="ECO:0000256" key="10">
    <source>
        <dbReference type="ARBA" id="ARBA00023157"/>
    </source>
</evidence>
<dbReference type="PANTHER" id="PTHR33353">
    <property type="entry name" value="PUTATIVE (AFU_ORTHOLOGUE AFUA_1G12560)-RELATED"/>
    <property type="match status" value="1"/>
</dbReference>
<evidence type="ECO:0000256" key="7">
    <source>
        <dbReference type="ARBA" id="ARBA00023002"/>
    </source>
</evidence>
<evidence type="ECO:0000259" key="18">
    <source>
        <dbReference type="Pfam" id="PF03443"/>
    </source>
</evidence>